<proteinExistence type="predicted"/>
<dbReference type="Pfam" id="PF16323">
    <property type="entry name" value="DUF4959"/>
    <property type="match status" value="1"/>
</dbReference>
<dbReference type="STRING" id="536979.SAMN04488055_2025"/>
<dbReference type="InterPro" id="IPR032527">
    <property type="entry name" value="DUF4959"/>
</dbReference>
<evidence type="ECO:0000259" key="1">
    <source>
        <dbReference type="PROSITE" id="PS50022"/>
    </source>
</evidence>
<evidence type="ECO:0000313" key="2">
    <source>
        <dbReference type="EMBL" id="SIN90440.1"/>
    </source>
</evidence>
<dbReference type="InterPro" id="IPR033431">
    <property type="entry name" value="DUF5126"/>
</dbReference>
<dbReference type="Gene3D" id="2.60.120.260">
    <property type="entry name" value="Galactose-binding domain-like"/>
    <property type="match status" value="1"/>
</dbReference>
<dbReference type="InterPro" id="IPR000421">
    <property type="entry name" value="FA58C"/>
</dbReference>
<reference evidence="2 3" key="1">
    <citation type="submission" date="2016-11" db="EMBL/GenBank/DDBJ databases">
        <authorList>
            <person name="Jaros S."/>
            <person name="Januszkiewicz K."/>
            <person name="Wedrychowicz H."/>
        </authorList>
    </citation>
    <scope>NUCLEOTIDE SEQUENCE [LARGE SCALE GENOMIC DNA]</scope>
    <source>
        <strain evidence="2 3">DSM 24787</strain>
    </source>
</reference>
<evidence type="ECO:0000313" key="3">
    <source>
        <dbReference type="Proteomes" id="UP000185003"/>
    </source>
</evidence>
<feature type="domain" description="F5/8 type C" evidence="1">
    <location>
        <begin position="261"/>
        <end position="402"/>
    </location>
</feature>
<dbReference type="EMBL" id="FSRA01000001">
    <property type="protein sequence ID" value="SIN90440.1"/>
    <property type="molecule type" value="Genomic_DNA"/>
</dbReference>
<accession>A0A1N6F5A8</accession>
<dbReference type="InterPro" id="IPR008979">
    <property type="entry name" value="Galactose-bd-like_sf"/>
</dbReference>
<dbReference type="PROSITE" id="PS50022">
    <property type="entry name" value="FA58C_3"/>
    <property type="match status" value="1"/>
</dbReference>
<dbReference type="Proteomes" id="UP000185003">
    <property type="component" value="Unassembled WGS sequence"/>
</dbReference>
<dbReference type="SUPFAM" id="SSF49785">
    <property type="entry name" value="Galactose-binding domain-like"/>
    <property type="match status" value="1"/>
</dbReference>
<organism evidence="2 3">
    <name type="scientific">Chitinophaga niabensis</name>
    <dbReference type="NCBI Taxonomy" id="536979"/>
    <lineage>
        <taxon>Bacteria</taxon>
        <taxon>Pseudomonadati</taxon>
        <taxon>Bacteroidota</taxon>
        <taxon>Chitinophagia</taxon>
        <taxon>Chitinophagales</taxon>
        <taxon>Chitinophagaceae</taxon>
        <taxon>Chitinophaga</taxon>
    </lineage>
</organism>
<dbReference type="Pfam" id="PF16391">
    <property type="entry name" value="DUF5000"/>
    <property type="match status" value="1"/>
</dbReference>
<keyword evidence="3" id="KW-1185">Reference proteome</keyword>
<dbReference type="AlphaFoldDB" id="A0A1N6F5A8"/>
<dbReference type="PROSITE" id="PS51257">
    <property type="entry name" value="PROKAR_LIPOPROTEIN"/>
    <property type="match status" value="1"/>
</dbReference>
<dbReference type="InterPro" id="IPR032164">
    <property type="entry name" value="DUF5000"/>
</dbReference>
<protein>
    <recommendedName>
        <fullName evidence="1">F5/8 type C domain-containing protein</fullName>
    </recommendedName>
</protein>
<dbReference type="Pfam" id="PF17166">
    <property type="entry name" value="DUF5126"/>
    <property type="match status" value="1"/>
</dbReference>
<gene>
    <name evidence="2" type="ORF">SAMN04488055_2025</name>
</gene>
<sequence length="404" mass="44793">MVIKNLNETTMRNIIILLAVFVLGCKEEQLKPLAEGGKAPGPVSNVQVQNLPGKVILSYTLPNDPELLYVKAEFEIRTGKKMEMISTFYNTTITLDGFSNTDEREVKLYAVSRTEVASTPVTVKVNPLTPPIEKTLASLSFEADFGGITTSFVNNDSSNITIGVLTKDERGAIIPADKFYTSQKSGFFSTRGFDDKERWFGLYVQDRWGNLSDTIGKLITPFAEQQLDKKLFKAYKLPTDAVLFNNQPMSNLWNNVIAGGSSSSSSWLRTANGSGVPHWITFDMGVTAKLSRLNFVPRGATDEQALLYSAGDPHQFEVWGSTTPSADGSFSSWVKLMDCETVKPSGLPIGTNSNDDILKAIAGHEFKFPLDAPPVRYIRIKMLQTWGNSDYFWMAEMTIFGQLR</sequence>
<name>A0A1N6F5A8_9BACT</name>